<dbReference type="SMART" id="SM00560">
    <property type="entry name" value="LamGL"/>
    <property type="match status" value="1"/>
</dbReference>
<organism evidence="5 6">
    <name type="scientific">Simiduia curdlanivorans</name>
    <dbReference type="NCBI Taxonomy" id="1492769"/>
    <lineage>
        <taxon>Bacteria</taxon>
        <taxon>Pseudomonadati</taxon>
        <taxon>Pseudomonadota</taxon>
        <taxon>Gammaproteobacteria</taxon>
        <taxon>Cellvibrionales</taxon>
        <taxon>Cellvibrionaceae</taxon>
        <taxon>Simiduia</taxon>
    </lineage>
</organism>
<accession>A0ABV8V3Y0</accession>
<evidence type="ECO:0000256" key="1">
    <source>
        <dbReference type="ARBA" id="ARBA00022729"/>
    </source>
</evidence>
<gene>
    <name evidence="5" type="ORF">ACFOX3_06550</name>
</gene>
<dbReference type="SUPFAM" id="SSF49899">
    <property type="entry name" value="Concanavalin A-like lectins/glucanases"/>
    <property type="match status" value="1"/>
</dbReference>
<evidence type="ECO:0000313" key="6">
    <source>
        <dbReference type="Proteomes" id="UP001595840"/>
    </source>
</evidence>
<evidence type="ECO:0000256" key="2">
    <source>
        <dbReference type="ARBA" id="ARBA00023157"/>
    </source>
</evidence>
<proteinExistence type="predicted"/>
<dbReference type="Pfam" id="PF13385">
    <property type="entry name" value="Laminin_G_3"/>
    <property type="match status" value="1"/>
</dbReference>
<sequence>MKKLLFFLSILLLSFSWRVDAQTCESIFPDAASNSNDSGGITLGNGSTIYNSPDNILDTRTLSVPNYNNLSCNGVICTKSNNVVPAGNPKSIPSGSNVTLNYQQTLSLAPGAYGNLLMNSESTLLLSPGDYTFSGTVSTGYLSAVRLSSDGSARIWAKDTISVANQSSIGVNSLSRHIFLYSEENVTLVSSSTVYAFIYANRDVSLNNQAQIFGGITARRNISMGSSSFVTYNLNKLALTDFGTFCTNTATLPTALAEYRLEATTWAGAANEVIDSSPSGFNGRAISYGGSYPGSSNTTPAISGDPGSCRYGIFNGASSGHLRIEDRNALDLPTSLTVGVWIYPTALPSGGGLHTIVSKDENFEFHLNSSGNIFWWWGGGSRSLATSGLNLALNTWHHVVITYQLGEQKIYINGVERAATNYNGNMTTNGDPLLIGTDWNFDSRNFVGRIDEVNLFREKLTALQVVGLMNRTHPCQNTPTLGSFDIDVGGGSASVCSPKQVTITARDSNNNVFTGYTGTVNIQTTTNHGDWSVVNGSVAPRFVAGANDSGQASFTFNASDAGQVQLNLSNQHAQTLRVRVTETFPNSGTFSLSSNLTFSANAFVVSFNDSLNDDVVAGRDHGFRVQMYRRDSTTGDCAVASNYAASSIKTWLVRHAQDPSGAAPNINAVTLPLTEPGAANVTYPFVSGASTFSLATTDVGRYTIYFKDDSSGFSDQPILGDSGTVIVRPFGFDVSVPGNPKGVTATGAVFGAAGQNFVADLRAVLWQAADDNNGDGMPDGHADGDASTGANLANNPAAIRFGQESPSEGSLLSAVLVAPSGGNDPGLGNGESSGDGRVVAGFSNGAIQSGNIYYPEVGAIELNARLLGTSYLGASAARTAKILGSTYVGRFTPASFSLTPVSVNEACSSFTYMEQPFDLSYRLTAQNGLASPQTTQNYQGTFAKLGTGLGSFDYAAKSLGVDLSSRVAGATNAISWVNGVGTVVVDPITFMRQANSSPDGPLNNLELGIAVTDADGVGLSSASLDLDVDGDSLGDHGLLGQTRQLFGRLYAKDAFGPESTNIPMFWQAEYFDGTQFVRNGSDSCTELAFSQINFVGATTAINAAAQSVAVTLGGVTSSFSFADPLGVQTCMTATGVGFCAGYAGRFYGATNAIVTFPVQINLANYPYLRFDWNGDGNYGDVSHPQFNINFASYRGHDRIIFWRERL</sequence>
<dbReference type="InterPro" id="IPR046524">
    <property type="entry name" value="DUF6701"/>
</dbReference>
<dbReference type="EMBL" id="JBHSCX010000004">
    <property type="protein sequence ID" value="MFC4361950.1"/>
    <property type="molecule type" value="Genomic_DNA"/>
</dbReference>
<dbReference type="RefSeq" id="WP_290264124.1">
    <property type="nucleotide sequence ID" value="NZ_JAUFQG010000006.1"/>
</dbReference>
<keyword evidence="1 3" id="KW-0732">Signal</keyword>
<dbReference type="InterPro" id="IPR013320">
    <property type="entry name" value="ConA-like_dom_sf"/>
</dbReference>
<feature type="chain" id="PRO_5045456257" evidence="3">
    <location>
        <begin position="22"/>
        <end position="1206"/>
    </location>
</feature>
<dbReference type="Pfam" id="PF20419">
    <property type="entry name" value="DUF6701"/>
    <property type="match status" value="1"/>
</dbReference>
<feature type="domain" description="LamG-like jellyroll fold" evidence="4">
    <location>
        <begin position="334"/>
        <end position="463"/>
    </location>
</feature>
<comment type="caution">
    <text evidence="5">The sequence shown here is derived from an EMBL/GenBank/DDBJ whole genome shotgun (WGS) entry which is preliminary data.</text>
</comment>
<dbReference type="Gene3D" id="2.60.120.200">
    <property type="match status" value="1"/>
</dbReference>
<name>A0ABV8V3Y0_9GAMM</name>
<evidence type="ECO:0000313" key="5">
    <source>
        <dbReference type="EMBL" id="MFC4361950.1"/>
    </source>
</evidence>
<feature type="signal peptide" evidence="3">
    <location>
        <begin position="1"/>
        <end position="21"/>
    </location>
</feature>
<evidence type="ECO:0000259" key="4">
    <source>
        <dbReference type="SMART" id="SM00560"/>
    </source>
</evidence>
<dbReference type="InterPro" id="IPR006558">
    <property type="entry name" value="LamG-like"/>
</dbReference>
<dbReference type="Proteomes" id="UP001595840">
    <property type="component" value="Unassembled WGS sequence"/>
</dbReference>
<evidence type="ECO:0000256" key="3">
    <source>
        <dbReference type="SAM" id="SignalP"/>
    </source>
</evidence>
<protein>
    <submittedName>
        <fullName evidence="5">DUF6701 domain-containing protein</fullName>
    </submittedName>
</protein>
<keyword evidence="2" id="KW-1015">Disulfide bond</keyword>
<reference evidence="6" key="1">
    <citation type="journal article" date="2019" name="Int. J. Syst. Evol. Microbiol.">
        <title>The Global Catalogue of Microorganisms (GCM) 10K type strain sequencing project: providing services to taxonomists for standard genome sequencing and annotation.</title>
        <authorList>
            <consortium name="The Broad Institute Genomics Platform"/>
            <consortium name="The Broad Institute Genome Sequencing Center for Infectious Disease"/>
            <person name="Wu L."/>
            <person name="Ma J."/>
        </authorList>
    </citation>
    <scope>NUCLEOTIDE SEQUENCE [LARGE SCALE GENOMIC DNA]</scope>
    <source>
        <strain evidence="6">CECT 8570</strain>
    </source>
</reference>
<keyword evidence="6" id="KW-1185">Reference proteome</keyword>